<dbReference type="PANTHER" id="PTHR12558">
    <property type="entry name" value="CELL DIVISION CYCLE 16,23,27"/>
    <property type="match status" value="1"/>
</dbReference>
<feature type="repeat" description="TPR" evidence="1">
    <location>
        <begin position="117"/>
        <end position="150"/>
    </location>
</feature>
<protein>
    <submittedName>
        <fullName evidence="2">Tetratricopeptide repeat protein</fullName>
    </submittedName>
</protein>
<organism evidence="2 3">
    <name type="scientific">Phototrophicus methaneseepsis</name>
    <dbReference type="NCBI Taxonomy" id="2710758"/>
    <lineage>
        <taxon>Bacteria</taxon>
        <taxon>Bacillati</taxon>
        <taxon>Chloroflexota</taxon>
        <taxon>Candidatus Thermofontia</taxon>
        <taxon>Phototrophicales</taxon>
        <taxon>Phototrophicaceae</taxon>
        <taxon>Phototrophicus</taxon>
    </lineage>
</organism>
<keyword evidence="3" id="KW-1185">Reference proteome</keyword>
<evidence type="ECO:0000313" key="2">
    <source>
        <dbReference type="EMBL" id="QPC84905.1"/>
    </source>
</evidence>
<dbReference type="PROSITE" id="PS50005">
    <property type="entry name" value="TPR"/>
    <property type="match status" value="2"/>
</dbReference>
<name>A0A7S8EDD3_9CHLR</name>
<dbReference type="Proteomes" id="UP000594468">
    <property type="component" value="Chromosome"/>
</dbReference>
<dbReference type="EMBL" id="CP062983">
    <property type="protein sequence ID" value="QPC84905.1"/>
    <property type="molecule type" value="Genomic_DNA"/>
</dbReference>
<gene>
    <name evidence="2" type="ORF">G4Y79_11195</name>
</gene>
<accession>A0A7S8EDD3</accession>
<dbReference type="InterPro" id="IPR011990">
    <property type="entry name" value="TPR-like_helical_dom_sf"/>
</dbReference>
<evidence type="ECO:0000313" key="3">
    <source>
        <dbReference type="Proteomes" id="UP000594468"/>
    </source>
</evidence>
<dbReference type="AlphaFoldDB" id="A0A7S8EDD3"/>
<dbReference type="Gene3D" id="1.25.40.10">
    <property type="entry name" value="Tetratricopeptide repeat domain"/>
    <property type="match status" value="2"/>
</dbReference>
<dbReference type="KEGG" id="pmet:G4Y79_11195"/>
<dbReference type="SUPFAM" id="SSF48452">
    <property type="entry name" value="TPR-like"/>
    <property type="match status" value="1"/>
</dbReference>
<feature type="repeat" description="TPR" evidence="1">
    <location>
        <begin position="49"/>
        <end position="82"/>
    </location>
</feature>
<keyword evidence="1" id="KW-0802">TPR repeat</keyword>
<dbReference type="PANTHER" id="PTHR12558:SF13">
    <property type="entry name" value="CELL DIVISION CYCLE PROTEIN 27 HOMOLOG"/>
    <property type="match status" value="1"/>
</dbReference>
<reference evidence="2 3" key="1">
    <citation type="submission" date="2020-02" db="EMBL/GenBank/DDBJ databases">
        <authorList>
            <person name="Zheng R.K."/>
            <person name="Sun C.M."/>
        </authorList>
    </citation>
    <scope>NUCLEOTIDE SEQUENCE [LARGE SCALE GENOMIC DNA]</scope>
    <source>
        <strain evidence="3">rifampicinis</strain>
    </source>
</reference>
<dbReference type="SMART" id="SM00028">
    <property type="entry name" value="TPR"/>
    <property type="match status" value="4"/>
</dbReference>
<dbReference type="RefSeq" id="WP_195172968.1">
    <property type="nucleotide sequence ID" value="NZ_CP062983.1"/>
</dbReference>
<evidence type="ECO:0000256" key="1">
    <source>
        <dbReference type="PROSITE-ProRule" id="PRU00339"/>
    </source>
</evidence>
<dbReference type="Pfam" id="PF13432">
    <property type="entry name" value="TPR_16"/>
    <property type="match status" value="1"/>
</dbReference>
<sequence length="179" mass="20874">MARLVARFGLTRFDADEYYKLALKAFQKNNLAEAILNMNHALNLLPYRAEYYAARGFFHLEDGVIEKAAEDFDQALQISKYEMLANYGKGVIAYKDKDWEGASQYFLAAWAAAPDRAETLYYLAMVAYRLRDYERAADWMQRAIKAYGQRGEKKHITNAQDWLNEFKKQSTRNNLLNDR</sequence>
<dbReference type="InterPro" id="IPR019734">
    <property type="entry name" value="TPR_rpt"/>
</dbReference>
<proteinExistence type="predicted"/>